<feature type="transmembrane region" description="Helical" evidence="8">
    <location>
        <begin position="355"/>
        <end position="374"/>
    </location>
</feature>
<feature type="compositionally biased region" description="Polar residues" evidence="7">
    <location>
        <begin position="459"/>
        <end position="472"/>
    </location>
</feature>
<dbReference type="EMBL" id="JBHFFA010000004">
    <property type="protein sequence ID" value="KAL2629522.1"/>
    <property type="molecule type" value="Genomic_DNA"/>
</dbReference>
<keyword evidence="4 8" id="KW-1133">Transmembrane helix</keyword>
<evidence type="ECO:0000256" key="2">
    <source>
        <dbReference type="ARBA" id="ARBA00010583"/>
    </source>
</evidence>
<feature type="transmembrane region" description="Helical" evidence="8">
    <location>
        <begin position="394"/>
        <end position="415"/>
    </location>
</feature>
<sequence length="486" mass="53266">MSYRSAIGRLVAQTAKQQKKLKRNYFQPGEDRTVLNCNILRPSLPHLSRIFHEEKQNYSGWRSCGSDQWEGSMGDRVTEQMRTSFAEVGRCSSNGSSDESQPRRIFAPEIHVVENPRPAMNEISAAHIAVIGRSRRTFDYSYGRFGAFQGVGRSGYENVRFYSSAAPVVGENLPMGGAEQVDALAGVADSASTLAAASSGTSAISEVAAVVGDCSYPTAAIQYVIEGVHLSTGLPWWLSIAATTVAIRILVLPILVYQMKATARLTLMRPELEKLTNHIKENNYDPKVVEENQARMKLLFQEHKTSPLSPILGAFVQAPIFMCFFFAIRNMAERVESFKEGGALWFTDLSTPDSLFIMPVLSGAMFLLTVELGATDGMQGQPMLGKMKMFLRGLAILLVPLTANFPKALFCYWLTANVCSIVQAAVFKQPGVKGALGIPDVSHMAKHHGPIAPVMTFSQPPRLQSKTSSSQAGEKIATYVSKKRRA</sequence>
<dbReference type="NCBIfam" id="TIGR03592">
    <property type="entry name" value="yidC_oxa1_cterm"/>
    <property type="match status" value="1"/>
</dbReference>
<dbReference type="PANTHER" id="PTHR12428:SF34">
    <property type="entry name" value="MITOCHONDRIAL INNER MEMBRANE PROTEIN OXA1-LIKE"/>
    <property type="match status" value="1"/>
</dbReference>
<gene>
    <name evidence="10" type="ORF">R1flu_014208</name>
</gene>
<dbReference type="GO" id="GO:0016020">
    <property type="term" value="C:membrane"/>
    <property type="evidence" value="ECO:0007669"/>
    <property type="project" value="UniProtKB-SubCell"/>
</dbReference>
<evidence type="ECO:0000259" key="9">
    <source>
        <dbReference type="Pfam" id="PF02096"/>
    </source>
</evidence>
<accession>A0ABD1YFK4</accession>
<protein>
    <recommendedName>
        <fullName evidence="9">Membrane insertase YidC/Oxa/ALB C-terminal domain-containing protein</fullName>
    </recommendedName>
</protein>
<evidence type="ECO:0000256" key="5">
    <source>
        <dbReference type="ARBA" id="ARBA00023136"/>
    </source>
</evidence>
<dbReference type="PANTHER" id="PTHR12428">
    <property type="entry name" value="OXA1"/>
    <property type="match status" value="1"/>
</dbReference>
<feature type="domain" description="Membrane insertase YidC/Oxa/ALB C-terminal" evidence="9">
    <location>
        <begin position="236"/>
        <end position="428"/>
    </location>
</feature>
<feature type="transmembrane region" description="Helical" evidence="8">
    <location>
        <begin position="236"/>
        <end position="257"/>
    </location>
</feature>
<feature type="region of interest" description="Disordered" evidence="7">
    <location>
        <begin position="459"/>
        <end position="486"/>
    </location>
</feature>
<dbReference type="InterPro" id="IPR028055">
    <property type="entry name" value="YidC/Oxa/ALB_C"/>
</dbReference>
<evidence type="ECO:0000256" key="4">
    <source>
        <dbReference type="ARBA" id="ARBA00022989"/>
    </source>
</evidence>
<dbReference type="Proteomes" id="UP001605036">
    <property type="component" value="Unassembled WGS sequence"/>
</dbReference>
<evidence type="ECO:0000313" key="11">
    <source>
        <dbReference type="Proteomes" id="UP001605036"/>
    </source>
</evidence>
<dbReference type="CDD" id="cd20069">
    <property type="entry name" value="5TM_Oxa1-like"/>
    <property type="match status" value="1"/>
</dbReference>
<dbReference type="InterPro" id="IPR001708">
    <property type="entry name" value="YidC/ALB3/OXA1/COX18"/>
</dbReference>
<keyword evidence="11" id="KW-1185">Reference proteome</keyword>
<evidence type="ECO:0000256" key="7">
    <source>
        <dbReference type="SAM" id="MobiDB-lite"/>
    </source>
</evidence>
<evidence type="ECO:0000256" key="1">
    <source>
        <dbReference type="ARBA" id="ARBA00004141"/>
    </source>
</evidence>
<proteinExistence type="inferred from homology"/>
<evidence type="ECO:0000256" key="8">
    <source>
        <dbReference type="SAM" id="Phobius"/>
    </source>
</evidence>
<comment type="subcellular location">
    <subcellularLocation>
        <location evidence="1 6">Membrane</location>
        <topology evidence="1 6">Multi-pass membrane protein</topology>
    </subcellularLocation>
</comment>
<organism evidence="10 11">
    <name type="scientific">Riccia fluitans</name>
    <dbReference type="NCBI Taxonomy" id="41844"/>
    <lineage>
        <taxon>Eukaryota</taxon>
        <taxon>Viridiplantae</taxon>
        <taxon>Streptophyta</taxon>
        <taxon>Embryophyta</taxon>
        <taxon>Marchantiophyta</taxon>
        <taxon>Marchantiopsida</taxon>
        <taxon>Marchantiidae</taxon>
        <taxon>Marchantiales</taxon>
        <taxon>Ricciaceae</taxon>
        <taxon>Riccia</taxon>
    </lineage>
</organism>
<dbReference type="Pfam" id="PF02096">
    <property type="entry name" value="60KD_IMP"/>
    <property type="match status" value="1"/>
</dbReference>
<comment type="caution">
    <text evidence="10">The sequence shown here is derived from an EMBL/GenBank/DDBJ whole genome shotgun (WGS) entry which is preliminary data.</text>
</comment>
<feature type="transmembrane region" description="Helical" evidence="8">
    <location>
        <begin position="305"/>
        <end position="328"/>
    </location>
</feature>
<comment type="similarity">
    <text evidence="6">Belongs to the OXA1/ALB3/YidC family.</text>
</comment>
<reference evidence="10 11" key="1">
    <citation type="submission" date="2024-09" db="EMBL/GenBank/DDBJ databases">
        <title>Chromosome-scale assembly of Riccia fluitans.</title>
        <authorList>
            <person name="Paukszto L."/>
            <person name="Sawicki J."/>
            <person name="Karawczyk K."/>
            <person name="Piernik-Szablinska J."/>
            <person name="Szczecinska M."/>
            <person name="Mazdziarz M."/>
        </authorList>
    </citation>
    <scope>NUCLEOTIDE SEQUENCE [LARGE SCALE GENOMIC DNA]</scope>
    <source>
        <strain evidence="10">Rf_01</strain>
        <tissue evidence="10">Aerial parts of the thallus</tissue>
    </source>
</reference>
<keyword evidence="3 6" id="KW-0812">Transmembrane</keyword>
<name>A0ABD1YFK4_9MARC</name>
<keyword evidence="5 8" id="KW-0472">Membrane</keyword>
<dbReference type="AlphaFoldDB" id="A0ABD1YFK4"/>
<comment type="similarity">
    <text evidence="2">Belongs to the OXA1/ALB3/YidC (TC 2.A.9.2) family.</text>
</comment>
<evidence type="ECO:0000256" key="3">
    <source>
        <dbReference type="ARBA" id="ARBA00022692"/>
    </source>
</evidence>
<evidence type="ECO:0000256" key="6">
    <source>
        <dbReference type="RuleBase" id="RU003945"/>
    </source>
</evidence>
<evidence type="ECO:0000313" key="10">
    <source>
        <dbReference type="EMBL" id="KAL2629522.1"/>
    </source>
</evidence>